<dbReference type="RefSeq" id="XP_029234618.1">
    <property type="nucleotide sequence ID" value="XM_029385513.1"/>
</dbReference>
<evidence type="ECO:0000256" key="1">
    <source>
        <dbReference type="ARBA" id="ARBA00022737"/>
    </source>
</evidence>
<dbReference type="EC" id="3.2.1.18" evidence="6"/>
<dbReference type="InterPro" id="IPR026856">
    <property type="entry name" value="Sialidase_fam"/>
</dbReference>
<feature type="domain" description="Sialidase" evidence="4">
    <location>
        <begin position="61"/>
        <end position="396"/>
    </location>
</feature>
<dbReference type="GO" id="GO:0004308">
    <property type="term" value="F:exo-alpha-sialidase activity"/>
    <property type="evidence" value="ECO:0007669"/>
    <property type="project" value="UniProtKB-EC"/>
</dbReference>
<evidence type="ECO:0000259" key="5">
    <source>
        <dbReference type="Pfam" id="PF22925"/>
    </source>
</evidence>
<evidence type="ECO:0000259" key="4">
    <source>
        <dbReference type="Pfam" id="PF13859"/>
    </source>
</evidence>
<feature type="compositionally biased region" description="Basic and acidic residues" evidence="2">
    <location>
        <begin position="747"/>
        <end position="759"/>
    </location>
</feature>
<evidence type="ECO:0000256" key="3">
    <source>
        <dbReference type="SAM" id="SignalP"/>
    </source>
</evidence>
<evidence type="ECO:0000256" key="2">
    <source>
        <dbReference type="SAM" id="MobiDB-lite"/>
    </source>
</evidence>
<keyword evidence="3" id="KW-0732">Signal</keyword>
<dbReference type="PANTHER" id="PTHR10628:SF30">
    <property type="entry name" value="EXO-ALPHA-SIALIDASE"/>
    <property type="match status" value="1"/>
</dbReference>
<evidence type="ECO:0000313" key="7">
    <source>
        <dbReference type="Proteomes" id="UP000283634"/>
    </source>
</evidence>
<dbReference type="PANTHER" id="PTHR10628">
    <property type="entry name" value="SIALIDASE"/>
    <property type="match status" value="1"/>
</dbReference>
<dbReference type="SUPFAM" id="SSF49899">
    <property type="entry name" value="Concanavalin A-like lectins/glucanases"/>
    <property type="match status" value="1"/>
</dbReference>
<dbReference type="InterPro" id="IPR055239">
    <property type="entry name" value="TS_C"/>
</dbReference>
<dbReference type="GO" id="GO:0006689">
    <property type="term" value="P:ganglioside catabolic process"/>
    <property type="evidence" value="ECO:0007669"/>
    <property type="project" value="TreeGrafter"/>
</dbReference>
<evidence type="ECO:0000313" key="6">
    <source>
        <dbReference type="EMBL" id="RNE98407.1"/>
    </source>
</evidence>
<feature type="domain" description="Trans-sialidase C-terminal" evidence="5">
    <location>
        <begin position="456"/>
        <end position="673"/>
    </location>
</feature>
<dbReference type="SUPFAM" id="SSF50939">
    <property type="entry name" value="Sialidases"/>
    <property type="match status" value="1"/>
</dbReference>
<dbReference type="InterPro" id="IPR036278">
    <property type="entry name" value="Sialidase_sf"/>
</dbReference>
<dbReference type="Pfam" id="PF13859">
    <property type="entry name" value="BNR_3"/>
    <property type="match status" value="1"/>
</dbReference>
<accession>A0A3R7M949</accession>
<sequence>MLRQLFSSTVLLLLCLLPIWCSGSGAAANDQRGVLNPFTGTKIVTGAKWEKAGGSVTSLRVPSLLEVDGAVFAVAEAQCKKNESGAECITGIASKRLDNVGGVTAEALTADASSFDIKTLKGGETGSAKAVDIMRPTTLVDDKDIYMLLGKYSRTTAAGKDASNKHWGLLLVKGRVTSDSNEKKIQWNETYAVNTASLGLHSSWTKLFTGGGSGVVLQDGTLVFPMQATEKNGKNILLSMRFSQSENKWKLSHQATENDGCRNPSIAEWEGYQKLLMMAPCEDGYYDVYTGLGAGRSWRDGAPITRVWGTSLDRQEDGVRSGFITATIKDKKVVLLTTPVYSKEEKGKEKGRLHLWVTDNTRVHDVGPVSSEKHDAAASSLLYRKKEKEELILLYENKNEEDSYSLVSVRLTDKLKRIKEVVKTWEDMDTALEGCTSTGIVDPLRRKNVCKGPVTTEGLVGFLSNTLTDGTDAGKVWKDEYLGVNATVKGETVTSTEGGVTFKGAGAGAEWPVGKLGQNQPYYFANNELTLVAMVMINAVPEADTPLMGVRMNDNASTVLVGLFYTKDKKWGVTVNGKPRKLLDKVGTWRPGTTYQVVLKMNRDDEFSVYVDGANIYDSDDEEEDTVSKNVEALFKSHRISHFYFGGGSAAEGTATSHDVTMFSVLLYNEALSIKDIWEGNANTVPLPQLGATTPVIMPKVPPTSGGDGEENALVTKPASAGDNATEKQMPNPEAVVGSGSSPAPRSDAEKTPAEETRDTLPSGTVQIPFEKNEGVSQGADNAPVNKTASPEPQAIPPTRNAASLSGNVSVTFRNITGVRLDEGNNDSAVRGCVPHVLLLALIGLWGIAALYVA</sequence>
<dbReference type="PRINTS" id="PR01803">
    <property type="entry name" value="TCSIALIDASE"/>
</dbReference>
<feature type="chain" id="PRO_5018640103" evidence="3">
    <location>
        <begin position="28"/>
        <end position="854"/>
    </location>
</feature>
<dbReference type="Proteomes" id="UP000283634">
    <property type="component" value="Unassembled WGS sequence"/>
</dbReference>
<dbReference type="InterPro" id="IPR013320">
    <property type="entry name" value="ConA-like_dom_sf"/>
</dbReference>
<dbReference type="Gene3D" id="2.120.10.10">
    <property type="match status" value="1"/>
</dbReference>
<feature type="compositionally biased region" description="Polar residues" evidence="2">
    <location>
        <begin position="775"/>
        <end position="791"/>
    </location>
</feature>
<dbReference type="AlphaFoldDB" id="A0A3R7M949"/>
<dbReference type="GO" id="GO:0009313">
    <property type="term" value="P:oligosaccharide catabolic process"/>
    <property type="evidence" value="ECO:0007669"/>
    <property type="project" value="TreeGrafter"/>
</dbReference>
<gene>
    <name evidence="6" type="ORF">TraAM80_08786</name>
</gene>
<dbReference type="Pfam" id="PF22925">
    <property type="entry name" value="TS_C"/>
    <property type="match status" value="1"/>
</dbReference>
<dbReference type="Pfam" id="PF11052">
    <property type="entry name" value="Tr-sialidase_C"/>
    <property type="match status" value="1"/>
</dbReference>
<protein>
    <submittedName>
        <fullName evidence="6">Trans-sialidase</fullName>
        <ecNumber evidence="6">3.2.1.18</ecNumber>
    </submittedName>
</protein>
<dbReference type="Gene3D" id="2.60.120.200">
    <property type="match status" value="1"/>
</dbReference>
<dbReference type="GeneID" id="40332719"/>
<dbReference type="GO" id="GO:0005737">
    <property type="term" value="C:cytoplasm"/>
    <property type="evidence" value="ECO:0007669"/>
    <property type="project" value="TreeGrafter"/>
</dbReference>
<organism evidence="6 7">
    <name type="scientific">Trypanosoma rangeli</name>
    <dbReference type="NCBI Taxonomy" id="5698"/>
    <lineage>
        <taxon>Eukaryota</taxon>
        <taxon>Discoba</taxon>
        <taxon>Euglenozoa</taxon>
        <taxon>Kinetoplastea</taxon>
        <taxon>Metakinetoplastina</taxon>
        <taxon>Trypanosomatida</taxon>
        <taxon>Trypanosomatidae</taxon>
        <taxon>Trypanosoma</taxon>
        <taxon>Herpetosoma</taxon>
    </lineage>
</organism>
<keyword evidence="6" id="KW-0326">Glycosidase</keyword>
<feature type="region of interest" description="Disordered" evidence="2">
    <location>
        <begin position="721"/>
        <end position="801"/>
    </location>
</feature>
<feature type="signal peptide" evidence="3">
    <location>
        <begin position="1"/>
        <end position="27"/>
    </location>
</feature>
<reference evidence="6 7" key="1">
    <citation type="journal article" date="2018" name="BMC Genomics">
        <title>Genomic comparison of Trypanosoma conorhini and Trypanosoma rangeli to Trypanosoma cruzi strains of high and low virulence.</title>
        <authorList>
            <person name="Bradwell K.R."/>
            <person name="Koparde V.N."/>
            <person name="Matveyev A.V."/>
            <person name="Serrano M.G."/>
            <person name="Alves J.M."/>
            <person name="Parikh H."/>
            <person name="Huang B."/>
            <person name="Lee V."/>
            <person name="Espinosa-Alvarez O."/>
            <person name="Ortiz P.A."/>
            <person name="Costa-Martins A.G."/>
            <person name="Teixeira M.M."/>
            <person name="Buck G.A."/>
        </authorList>
    </citation>
    <scope>NUCLEOTIDE SEQUENCE [LARGE SCALE GENOMIC DNA]</scope>
    <source>
        <strain evidence="6 7">AM80</strain>
    </source>
</reference>
<proteinExistence type="predicted"/>
<dbReference type="InterPro" id="IPR021287">
    <property type="entry name" value="Trans-sialidase_CS"/>
</dbReference>
<comment type="caution">
    <text evidence="6">The sequence shown here is derived from an EMBL/GenBank/DDBJ whole genome shotgun (WGS) entry which is preliminary data.</text>
</comment>
<dbReference type="GO" id="GO:0016020">
    <property type="term" value="C:membrane"/>
    <property type="evidence" value="ECO:0007669"/>
    <property type="project" value="TreeGrafter"/>
</dbReference>
<name>A0A3R7M949_TRYRA</name>
<dbReference type="InterPro" id="IPR008377">
    <property type="entry name" value="Sialidase_trypan"/>
</dbReference>
<keyword evidence="1" id="KW-0677">Repeat</keyword>
<dbReference type="EMBL" id="MKGL01000466">
    <property type="protein sequence ID" value="RNE98407.1"/>
    <property type="molecule type" value="Genomic_DNA"/>
</dbReference>
<dbReference type="CDD" id="cd15482">
    <property type="entry name" value="Sialidase_non-viral"/>
    <property type="match status" value="1"/>
</dbReference>
<dbReference type="VEuPathDB" id="TriTrypDB:TRSC58_06879"/>
<dbReference type="OMA" id="NETHAVR"/>
<dbReference type="InterPro" id="IPR011040">
    <property type="entry name" value="Sialidase"/>
</dbReference>
<keyword evidence="7" id="KW-1185">Reference proteome</keyword>
<keyword evidence="6" id="KW-0378">Hydrolase</keyword>